<dbReference type="SUPFAM" id="SSF109854">
    <property type="entry name" value="DinB/YfiT-like putative metalloenzymes"/>
    <property type="match status" value="1"/>
</dbReference>
<evidence type="ECO:0008006" key="3">
    <source>
        <dbReference type="Google" id="ProtNLM"/>
    </source>
</evidence>
<accession>A0A285HYN3</accession>
<name>A0A285HYN3_9FIRM</name>
<dbReference type="EMBL" id="OBDZ01000027">
    <property type="protein sequence ID" value="SNY40835.1"/>
    <property type="molecule type" value="Genomic_DNA"/>
</dbReference>
<gene>
    <name evidence="1" type="ORF">SAMN06265827_12751</name>
</gene>
<sequence>MLLRYSMGRDEKIEWFGEEKTIYAHLAAMISHEATHVGQIVAFCYAENIQIPQEIVNRMALSN</sequence>
<dbReference type="InterPro" id="IPR034660">
    <property type="entry name" value="DinB/YfiT-like"/>
</dbReference>
<protein>
    <recommendedName>
        <fullName evidence="3">DinB family protein</fullName>
    </recommendedName>
</protein>
<proteinExistence type="predicted"/>
<dbReference type="AlphaFoldDB" id="A0A285HYN3"/>
<evidence type="ECO:0000313" key="1">
    <source>
        <dbReference type="EMBL" id="SNY40835.1"/>
    </source>
</evidence>
<reference evidence="2" key="1">
    <citation type="submission" date="2017-09" db="EMBL/GenBank/DDBJ databases">
        <authorList>
            <person name="Varghese N."/>
            <person name="Submissions S."/>
        </authorList>
    </citation>
    <scope>NUCLEOTIDE SEQUENCE [LARGE SCALE GENOMIC DNA]</scope>
    <source>
        <strain evidence="2">MSL47</strain>
    </source>
</reference>
<keyword evidence="2" id="KW-1185">Reference proteome</keyword>
<organism evidence="1 2">
    <name type="scientific">Orenia metallireducens</name>
    <dbReference type="NCBI Taxonomy" id="1413210"/>
    <lineage>
        <taxon>Bacteria</taxon>
        <taxon>Bacillati</taxon>
        <taxon>Bacillota</taxon>
        <taxon>Clostridia</taxon>
        <taxon>Halanaerobiales</taxon>
        <taxon>Halobacteroidaceae</taxon>
        <taxon>Orenia</taxon>
    </lineage>
</organism>
<evidence type="ECO:0000313" key="2">
    <source>
        <dbReference type="Proteomes" id="UP000219573"/>
    </source>
</evidence>
<dbReference type="Gene3D" id="1.20.120.450">
    <property type="entry name" value="dinb family like domain"/>
    <property type="match status" value="1"/>
</dbReference>
<dbReference type="Proteomes" id="UP000219573">
    <property type="component" value="Unassembled WGS sequence"/>
</dbReference>